<comment type="caution">
    <text evidence="1">The sequence shown here is derived from an EMBL/GenBank/DDBJ whole genome shotgun (WGS) entry which is preliminary data.</text>
</comment>
<dbReference type="HOGENOM" id="CLU_2722135_0_0_1"/>
<dbReference type="VEuPathDB" id="FungiDB:CC1G_14360"/>
<organism evidence="1 2">
    <name type="scientific">Coprinopsis cinerea (strain Okayama-7 / 130 / ATCC MYA-4618 / FGSC 9003)</name>
    <name type="common">Inky cap fungus</name>
    <name type="synonym">Hormographiella aspergillata</name>
    <dbReference type="NCBI Taxonomy" id="240176"/>
    <lineage>
        <taxon>Eukaryota</taxon>
        <taxon>Fungi</taxon>
        <taxon>Dikarya</taxon>
        <taxon>Basidiomycota</taxon>
        <taxon>Agaricomycotina</taxon>
        <taxon>Agaricomycetes</taxon>
        <taxon>Agaricomycetidae</taxon>
        <taxon>Agaricales</taxon>
        <taxon>Agaricineae</taxon>
        <taxon>Psathyrellaceae</taxon>
        <taxon>Coprinopsis</taxon>
    </lineage>
</organism>
<name>D6RM09_COPC7</name>
<sequence length="72" mass="8554">MTLNDILSRDVLNNAPHRGFQSLLRSLKPSYYFKHLHTYTLALVILTLMRSRDQNWAEHRPYMRYLGVYSLG</sequence>
<dbReference type="RefSeq" id="XP_002911361.1">
    <property type="nucleotide sequence ID" value="XM_002911315.1"/>
</dbReference>
<dbReference type="KEGG" id="cci:CC1G_14360"/>
<reference evidence="1 2" key="1">
    <citation type="journal article" date="2010" name="Proc. Natl. Acad. Sci. U.S.A.">
        <title>Insights into evolution of multicellular fungi from the assembled chromosomes of the mushroom Coprinopsis cinerea (Coprinus cinereus).</title>
        <authorList>
            <person name="Stajich J.E."/>
            <person name="Wilke S.K."/>
            <person name="Ahren D."/>
            <person name="Au C.H."/>
            <person name="Birren B.W."/>
            <person name="Borodovsky M."/>
            <person name="Burns C."/>
            <person name="Canback B."/>
            <person name="Casselton L.A."/>
            <person name="Cheng C.K."/>
            <person name="Deng J."/>
            <person name="Dietrich F.S."/>
            <person name="Fargo D.C."/>
            <person name="Farman M.L."/>
            <person name="Gathman A.C."/>
            <person name="Goldberg J."/>
            <person name="Guigo R."/>
            <person name="Hoegger P.J."/>
            <person name="Hooker J.B."/>
            <person name="Huggins A."/>
            <person name="James T.Y."/>
            <person name="Kamada T."/>
            <person name="Kilaru S."/>
            <person name="Kodira C."/>
            <person name="Kues U."/>
            <person name="Kupfer D."/>
            <person name="Kwan H.S."/>
            <person name="Lomsadze A."/>
            <person name="Li W."/>
            <person name="Lilly W.W."/>
            <person name="Ma L.J."/>
            <person name="Mackey A.J."/>
            <person name="Manning G."/>
            <person name="Martin F."/>
            <person name="Muraguchi H."/>
            <person name="Natvig D.O."/>
            <person name="Palmerini H."/>
            <person name="Ramesh M.A."/>
            <person name="Rehmeyer C.J."/>
            <person name="Roe B.A."/>
            <person name="Shenoy N."/>
            <person name="Stanke M."/>
            <person name="Ter-Hovhannisyan V."/>
            <person name="Tunlid A."/>
            <person name="Velagapudi R."/>
            <person name="Vision T.J."/>
            <person name="Zeng Q."/>
            <person name="Zolan M.E."/>
            <person name="Pukkila P.J."/>
        </authorList>
    </citation>
    <scope>NUCLEOTIDE SEQUENCE [LARGE SCALE GENOMIC DNA]</scope>
    <source>
        <strain evidence="2">Okayama-7 / 130 / ATCC MYA-4618 / FGSC 9003</strain>
    </source>
</reference>
<gene>
    <name evidence="1" type="ORF">CC1G_14360</name>
</gene>
<dbReference type="EMBL" id="AACS02000004">
    <property type="protein sequence ID" value="EFI27867.1"/>
    <property type="molecule type" value="Genomic_DNA"/>
</dbReference>
<accession>D6RM09</accession>
<keyword evidence="2" id="KW-1185">Reference proteome</keyword>
<dbReference type="GeneID" id="9379550"/>
<proteinExistence type="predicted"/>
<protein>
    <submittedName>
        <fullName evidence="1">Uncharacterized protein</fullName>
    </submittedName>
</protein>
<evidence type="ECO:0000313" key="1">
    <source>
        <dbReference type="EMBL" id="EFI27867.1"/>
    </source>
</evidence>
<dbReference type="Proteomes" id="UP000001861">
    <property type="component" value="Unassembled WGS sequence"/>
</dbReference>
<evidence type="ECO:0000313" key="2">
    <source>
        <dbReference type="Proteomes" id="UP000001861"/>
    </source>
</evidence>
<dbReference type="AlphaFoldDB" id="D6RM09"/>
<dbReference type="InParanoid" id="D6RM09"/>